<proteinExistence type="inferred from homology"/>
<reference evidence="2 3" key="1">
    <citation type="submission" date="2016-09" db="EMBL/GenBank/DDBJ databases">
        <authorList>
            <person name="Capua I."/>
            <person name="De Benedictis P."/>
            <person name="Joannis T."/>
            <person name="Lombin L.H."/>
            <person name="Cattoli G."/>
        </authorList>
    </citation>
    <scope>NUCLEOTIDE SEQUENCE [LARGE SCALE GENOMIC DNA]</scope>
    <source>
        <strain evidence="2 3">LMG 25899</strain>
    </source>
</reference>
<evidence type="ECO:0000313" key="3">
    <source>
        <dbReference type="Proteomes" id="UP000095256"/>
    </source>
</evidence>
<evidence type="ECO:0000313" key="2">
    <source>
        <dbReference type="EMBL" id="OEH81320.1"/>
    </source>
</evidence>
<dbReference type="STRING" id="762845.BCR26_17025"/>
<evidence type="ECO:0008006" key="4">
    <source>
        <dbReference type="Google" id="ProtNLM"/>
    </source>
</evidence>
<dbReference type="OrthoDB" id="1188001at2"/>
<organism evidence="2 3">
    <name type="scientific">Enterococcus rivorum</name>
    <dbReference type="NCBI Taxonomy" id="762845"/>
    <lineage>
        <taxon>Bacteria</taxon>
        <taxon>Bacillati</taxon>
        <taxon>Bacillota</taxon>
        <taxon>Bacilli</taxon>
        <taxon>Lactobacillales</taxon>
        <taxon>Enterococcaceae</taxon>
        <taxon>Enterococcus</taxon>
    </lineage>
</organism>
<dbReference type="Gene3D" id="3.90.190.10">
    <property type="entry name" value="Protein tyrosine phosphatase superfamily"/>
    <property type="match status" value="1"/>
</dbReference>
<dbReference type="RefSeq" id="WP_069699707.1">
    <property type="nucleotide sequence ID" value="NZ_JAGGMA010000055.1"/>
</dbReference>
<name>A0A1E5KTY0_9ENTE</name>
<dbReference type="InterPro" id="IPR026893">
    <property type="entry name" value="Tyr/Ser_Pase_IphP-type"/>
</dbReference>
<sequence>MSTITNFRDIGGIKNRHGEQLVTNTFFRSGELSALSKEQSQQLEDHYKLGKIIDLRSEKEVAERPDVSVPNTSYIHIDILAAVEDNGASMEDFVKIGSIEKSKNYMKNLYKDIALDASAQKGYAQFFEEILSLKNDESILFHCFAGKDRTGIGAALILETLEVPKTAIYTDYLLTNQLREKENAWLLEQAKKAGLEEHHLQALKIALNVDSSYLDEFYQVINEHYGSMADYLRREIKIVPSMRQELRNRFLL</sequence>
<protein>
    <recommendedName>
        <fullName evidence="4">Tyrosine specific protein phosphatases domain-containing protein</fullName>
    </recommendedName>
</protein>
<dbReference type="AlphaFoldDB" id="A0A1E5KTY0"/>
<dbReference type="PANTHER" id="PTHR31126:SF1">
    <property type="entry name" value="TYROSINE SPECIFIC PROTEIN PHOSPHATASES DOMAIN-CONTAINING PROTEIN"/>
    <property type="match status" value="1"/>
</dbReference>
<comment type="caution">
    <text evidence="2">The sequence shown here is derived from an EMBL/GenBank/DDBJ whole genome shotgun (WGS) entry which is preliminary data.</text>
</comment>
<dbReference type="PANTHER" id="PTHR31126">
    <property type="entry name" value="TYROSINE-PROTEIN PHOSPHATASE"/>
    <property type="match status" value="1"/>
</dbReference>
<dbReference type="EMBL" id="MIEK01000052">
    <property type="protein sequence ID" value="OEH81320.1"/>
    <property type="molecule type" value="Genomic_DNA"/>
</dbReference>
<dbReference type="InterPro" id="IPR029021">
    <property type="entry name" value="Prot-tyrosine_phosphatase-like"/>
</dbReference>
<dbReference type="SUPFAM" id="SSF52799">
    <property type="entry name" value="(Phosphotyrosine protein) phosphatases II"/>
    <property type="match status" value="1"/>
</dbReference>
<dbReference type="InterPro" id="IPR016130">
    <property type="entry name" value="Tyr_Pase_AS"/>
</dbReference>
<gene>
    <name evidence="2" type="ORF">BCR26_17025</name>
</gene>
<comment type="similarity">
    <text evidence="1">Belongs to the protein-tyrosine phosphatase family.</text>
</comment>
<keyword evidence="3" id="KW-1185">Reference proteome</keyword>
<dbReference type="GO" id="GO:0004721">
    <property type="term" value="F:phosphoprotein phosphatase activity"/>
    <property type="evidence" value="ECO:0007669"/>
    <property type="project" value="InterPro"/>
</dbReference>
<dbReference type="PROSITE" id="PS00383">
    <property type="entry name" value="TYR_PHOSPHATASE_1"/>
    <property type="match status" value="1"/>
</dbReference>
<dbReference type="Proteomes" id="UP000095256">
    <property type="component" value="Unassembled WGS sequence"/>
</dbReference>
<accession>A0A1E5KTY0</accession>
<dbReference type="Pfam" id="PF13350">
    <property type="entry name" value="Y_phosphatase3"/>
    <property type="match status" value="1"/>
</dbReference>
<evidence type="ECO:0000256" key="1">
    <source>
        <dbReference type="ARBA" id="ARBA00009580"/>
    </source>
</evidence>